<evidence type="ECO:0000313" key="7">
    <source>
        <dbReference type="EMBL" id="AEF43150.1"/>
    </source>
</evidence>
<dbReference type="Gene3D" id="3.40.50.1010">
    <property type="entry name" value="5'-nuclease"/>
    <property type="match status" value="1"/>
</dbReference>
<proteinExistence type="predicted"/>
<gene>
    <name evidence="7" type="ordered locus">AS9A_P20106</name>
</gene>
<reference evidence="7 8" key="1">
    <citation type="journal article" date="2011" name="J. Bacteriol.">
        <title>Complete genome sequence of Amycolicicoccus subflavus DQS3-9A1T, an actinomycete isolated from crude oil-polluted soil.</title>
        <authorList>
            <person name="Cai M."/>
            <person name="Chen W.M."/>
            <person name="Nie Y."/>
            <person name="Chi C.Q."/>
            <person name="Wang Y.N."/>
            <person name="Tang Y.Q."/>
            <person name="Li G.Y."/>
            <person name="Wu X.L."/>
        </authorList>
    </citation>
    <scope>NUCLEOTIDE SEQUENCE [LARGE SCALE GENOMIC DNA]</scope>
    <source>
        <strain evidence="8">DSM 45089 / DQS3-9A1</strain>
        <plasmid evidence="7 8">pAS9A-2</plasmid>
    </source>
</reference>
<dbReference type="RefSeq" id="WP_013798157.1">
    <property type="nucleotide sequence ID" value="NC_015561.1"/>
</dbReference>
<dbReference type="PANTHER" id="PTHR36173:SF2">
    <property type="entry name" value="RIBONUCLEASE VAPC16"/>
    <property type="match status" value="1"/>
</dbReference>
<dbReference type="CDD" id="cd09872">
    <property type="entry name" value="PIN_Sll0205-like"/>
    <property type="match status" value="1"/>
</dbReference>
<dbReference type="SUPFAM" id="SSF88723">
    <property type="entry name" value="PIN domain-like"/>
    <property type="match status" value="1"/>
</dbReference>
<dbReference type="PANTHER" id="PTHR36173">
    <property type="entry name" value="RIBONUCLEASE VAPC16-RELATED"/>
    <property type="match status" value="1"/>
</dbReference>
<evidence type="ECO:0000256" key="2">
    <source>
        <dbReference type="ARBA" id="ARBA00022722"/>
    </source>
</evidence>
<keyword evidence="7" id="KW-0614">Plasmid</keyword>
<dbReference type="GO" id="GO:0046872">
    <property type="term" value="F:metal ion binding"/>
    <property type="evidence" value="ECO:0007669"/>
    <property type="project" value="UniProtKB-KW"/>
</dbReference>
<dbReference type="Proteomes" id="UP000009235">
    <property type="component" value="Plasmid pAS9A-2"/>
</dbReference>
<dbReference type="EMBL" id="CP002788">
    <property type="protein sequence ID" value="AEF43150.1"/>
    <property type="molecule type" value="Genomic_DNA"/>
</dbReference>
<dbReference type="AlphaFoldDB" id="F6ESM9"/>
<name>F6ESM9_HOYSD</name>
<dbReference type="OrthoDB" id="9798990at2"/>
<geneLocation type="plasmid" evidence="7 8">
    <name>pAS9A-2</name>
</geneLocation>
<keyword evidence="2" id="KW-0540">Nuclease</keyword>
<evidence type="ECO:0000256" key="5">
    <source>
        <dbReference type="ARBA" id="ARBA00022842"/>
    </source>
</evidence>
<keyword evidence="8" id="KW-1185">Reference proteome</keyword>
<organism evidence="7 8">
    <name type="scientific">Hoyosella subflava (strain DSM 45089 / JCM 17490 / NBRC 109087 / DQS3-9A1)</name>
    <name type="common">Amycolicicoccus subflavus</name>
    <dbReference type="NCBI Taxonomy" id="443218"/>
    <lineage>
        <taxon>Bacteria</taxon>
        <taxon>Bacillati</taxon>
        <taxon>Actinomycetota</taxon>
        <taxon>Actinomycetes</taxon>
        <taxon>Mycobacteriales</taxon>
        <taxon>Hoyosellaceae</taxon>
        <taxon>Hoyosella</taxon>
    </lineage>
</organism>
<evidence type="ECO:0000256" key="3">
    <source>
        <dbReference type="ARBA" id="ARBA00022723"/>
    </source>
</evidence>
<keyword evidence="1" id="KW-1277">Toxin-antitoxin system</keyword>
<dbReference type="Pfam" id="PF01850">
    <property type="entry name" value="PIN"/>
    <property type="match status" value="1"/>
</dbReference>
<keyword evidence="4" id="KW-0378">Hydrolase</keyword>
<dbReference type="HOGENOM" id="CLU_129890_0_1_11"/>
<evidence type="ECO:0000313" key="8">
    <source>
        <dbReference type="Proteomes" id="UP000009235"/>
    </source>
</evidence>
<protein>
    <submittedName>
        <fullName evidence="7">PilT protein domain protein</fullName>
    </submittedName>
</protein>
<dbReference type="InterPro" id="IPR041705">
    <property type="entry name" value="PIN_Sll0205"/>
</dbReference>
<dbReference type="GO" id="GO:0004518">
    <property type="term" value="F:nuclease activity"/>
    <property type="evidence" value="ECO:0007669"/>
    <property type="project" value="UniProtKB-KW"/>
</dbReference>
<dbReference type="InterPro" id="IPR052919">
    <property type="entry name" value="TA_system_RNase"/>
</dbReference>
<sequence>MITRTVLLDTNALLWLTAAPEKMSPQVLELLATPSTELVVSAASAWEVSIKTSTGKLPGGHALLSVWGETIIHLRAETLAIDSADAIMAGALPWPHRDPFDRMLITQAARRALTLATSDPTMIQGALSPTIDTRSDT</sequence>
<evidence type="ECO:0000259" key="6">
    <source>
        <dbReference type="Pfam" id="PF01850"/>
    </source>
</evidence>
<evidence type="ECO:0000256" key="4">
    <source>
        <dbReference type="ARBA" id="ARBA00022801"/>
    </source>
</evidence>
<dbReference type="GO" id="GO:0016787">
    <property type="term" value="F:hydrolase activity"/>
    <property type="evidence" value="ECO:0007669"/>
    <property type="project" value="UniProtKB-KW"/>
</dbReference>
<evidence type="ECO:0000256" key="1">
    <source>
        <dbReference type="ARBA" id="ARBA00022649"/>
    </source>
</evidence>
<dbReference type="KEGG" id="asd:AS9A_P20106"/>
<feature type="domain" description="PIN" evidence="6">
    <location>
        <begin position="6"/>
        <end position="121"/>
    </location>
</feature>
<keyword evidence="3" id="KW-0479">Metal-binding</keyword>
<accession>F6ESM9</accession>
<keyword evidence="5" id="KW-0460">Magnesium</keyword>
<dbReference type="InterPro" id="IPR002716">
    <property type="entry name" value="PIN_dom"/>
</dbReference>
<dbReference type="InterPro" id="IPR029060">
    <property type="entry name" value="PIN-like_dom_sf"/>
</dbReference>